<evidence type="ECO:0000313" key="1">
    <source>
        <dbReference type="EMBL" id="XDQ79430.1"/>
    </source>
</evidence>
<organism evidence="1">
    <name type="scientific">Streptomyces sp. Y1</name>
    <dbReference type="NCBI Taxonomy" id="3238634"/>
    <lineage>
        <taxon>Bacteria</taxon>
        <taxon>Bacillati</taxon>
        <taxon>Actinomycetota</taxon>
        <taxon>Actinomycetes</taxon>
        <taxon>Kitasatosporales</taxon>
        <taxon>Streptomycetaceae</taxon>
        <taxon>Streptomyces</taxon>
    </lineage>
</organism>
<name>A0AB39TJT1_9ACTN</name>
<dbReference type="AlphaFoldDB" id="A0AB39TJT1"/>
<sequence>MPTPAPKTAVELRLTHGPTRTMRVTEAQWEGRACIVGTNCTGDQLENVGDLCDTSTAPGSLGYLRSAYAHPECRGLVERRPKLGLGGAGTVRAAE</sequence>
<protein>
    <submittedName>
        <fullName evidence="1">Uncharacterized protein</fullName>
    </submittedName>
</protein>
<gene>
    <name evidence="1" type="ORF">AB2U05_13630</name>
</gene>
<dbReference type="EMBL" id="CP163445">
    <property type="protein sequence ID" value="XDQ79430.1"/>
    <property type="molecule type" value="Genomic_DNA"/>
</dbReference>
<proteinExistence type="predicted"/>
<reference evidence="1" key="1">
    <citation type="submission" date="2024-07" db="EMBL/GenBank/DDBJ databases">
        <authorList>
            <person name="Yu S.T."/>
        </authorList>
    </citation>
    <scope>NUCLEOTIDE SEQUENCE</scope>
    <source>
        <strain evidence="1">Y1</strain>
    </source>
</reference>
<dbReference type="RefSeq" id="WP_369183343.1">
    <property type="nucleotide sequence ID" value="NZ_CP163445.1"/>
</dbReference>
<accession>A0AB39TJT1</accession>